<comment type="caution">
    <text evidence="5">The sequence shown here is derived from an EMBL/GenBank/DDBJ whole genome shotgun (WGS) entry which is preliminary data.</text>
</comment>
<dbReference type="Proteomes" id="UP000191522">
    <property type="component" value="Unassembled WGS sequence"/>
</dbReference>
<dbReference type="PROSITE" id="PS50102">
    <property type="entry name" value="RRM"/>
    <property type="match status" value="1"/>
</dbReference>
<evidence type="ECO:0000259" key="4">
    <source>
        <dbReference type="PROSITE" id="PS50102"/>
    </source>
</evidence>
<accession>A0A1V6PDW6</accession>
<dbReference type="PANTHER" id="PTHR23236">
    <property type="entry name" value="EUKARYOTIC TRANSLATION INITIATION FACTOR 4B/4H"/>
    <property type="match status" value="1"/>
</dbReference>
<gene>
    <name evidence="5" type="ORF">PENDEC_c008G05918</name>
</gene>
<dbReference type="InterPro" id="IPR035979">
    <property type="entry name" value="RBD_domain_sf"/>
</dbReference>
<evidence type="ECO:0000313" key="5">
    <source>
        <dbReference type="EMBL" id="OQD75259.1"/>
    </source>
</evidence>
<reference evidence="6" key="1">
    <citation type="journal article" date="2017" name="Nat. Microbiol.">
        <title>Global analysis of biosynthetic gene clusters reveals vast potential of secondary metabolite production in Penicillium species.</title>
        <authorList>
            <person name="Nielsen J.C."/>
            <person name="Grijseels S."/>
            <person name="Prigent S."/>
            <person name="Ji B."/>
            <person name="Dainat J."/>
            <person name="Nielsen K.F."/>
            <person name="Frisvad J.C."/>
            <person name="Workman M."/>
            <person name="Nielsen J."/>
        </authorList>
    </citation>
    <scope>NUCLEOTIDE SEQUENCE [LARGE SCALE GENOMIC DNA]</scope>
    <source>
        <strain evidence="6">IBT 11843</strain>
    </source>
</reference>
<dbReference type="Gene3D" id="3.30.70.330">
    <property type="match status" value="1"/>
</dbReference>
<feature type="region of interest" description="Disordered" evidence="3">
    <location>
        <begin position="159"/>
        <end position="490"/>
    </location>
</feature>
<dbReference type="STRING" id="69771.A0A1V6PDW6"/>
<dbReference type="InterPro" id="IPR000504">
    <property type="entry name" value="RRM_dom"/>
</dbReference>
<dbReference type="PANTHER" id="PTHR23236:SF11">
    <property type="entry name" value="EUKARYOTIC TRANSLATION INITIATION FACTOR 4H"/>
    <property type="match status" value="1"/>
</dbReference>
<dbReference type="InterPro" id="IPR012677">
    <property type="entry name" value="Nucleotide-bd_a/b_plait_sf"/>
</dbReference>
<dbReference type="EMBL" id="MDYL01000008">
    <property type="protein sequence ID" value="OQD75259.1"/>
    <property type="molecule type" value="Genomic_DNA"/>
</dbReference>
<dbReference type="GO" id="GO:0003723">
    <property type="term" value="F:RNA binding"/>
    <property type="evidence" value="ECO:0007669"/>
    <property type="project" value="UniProtKB-UniRule"/>
</dbReference>
<feature type="domain" description="RRM" evidence="4">
    <location>
        <begin position="91"/>
        <end position="167"/>
    </location>
</feature>
<feature type="compositionally biased region" description="Basic and acidic residues" evidence="3">
    <location>
        <begin position="167"/>
        <end position="182"/>
    </location>
</feature>
<feature type="compositionally biased region" description="Basic and acidic residues" evidence="3">
    <location>
        <begin position="211"/>
        <end position="237"/>
    </location>
</feature>
<keyword evidence="1 2" id="KW-0694">RNA-binding</keyword>
<feature type="compositionally biased region" description="Basic and acidic residues" evidence="3">
    <location>
        <begin position="273"/>
        <end position="285"/>
    </location>
</feature>
<keyword evidence="6" id="KW-1185">Reference proteome</keyword>
<evidence type="ECO:0000313" key="6">
    <source>
        <dbReference type="Proteomes" id="UP000191522"/>
    </source>
</evidence>
<dbReference type="OrthoDB" id="48651at2759"/>
<evidence type="ECO:0000256" key="2">
    <source>
        <dbReference type="PROSITE-ProRule" id="PRU00176"/>
    </source>
</evidence>
<feature type="compositionally biased region" description="Basic and acidic residues" evidence="3">
    <location>
        <begin position="360"/>
        <end position="393"/>
    </location>
</feature>
<dbReference type="OMA" id="WTTVPNK"/>
<evidence type="ECO:0000256" key="3">
    <source>
        <dbReference type="SAM" id="MobiDB-lite"/>
    </source>
</evidence>
<proteinExistence type="predicted"/>
<name>A0A1V6PDW6_PENDC</name>
<dbReference type="AlphaFoldDB" id="A0A1V6PDW6"/>
<evidence type="ECO:0000256" key="1">
    <source>
        <dbReference type="ARBA" id="ARBA00022884"/>
    </source>
</evidence>
<feature type="compositionally biased region" description="Low complexity" evidence="3">
    <location>
        <begin position="437"/>
        <end position="447"/>
    </location>
</feature>
<dbReference type="GO" id="GO:0005730">
    <property type="term" value="C:nucleolus"/>
    <property type="evidence" value="ECO:0007669"/>
    <property type="project" value="TreeGrafter"/>
</dbReference>
<organism evidence="5 6">
    <name type="scientific">Penicillium decumbens</name>
    <dbReference type="NCBI Taxonomy" id="69771"/>
    <lineage>
        <taxon>Eukaryota</taxon>
        <taxon>Fungi</taxon>
        <taxon>Dikarya</taxon>
        <taxon>Ascomycota</taxon>
        <taxon>Pezizomycotina</taxon>
        <taxon>Eurotiomycetes</taxon>
        <taxon>Eurotiomycetidae</taxon>
        <taxon>Eurotiales</taxon>
        <taxon>Aspergillaceae</taxon>
        <taxon>Penicillium</taxon>
    </lineage>
</organism>
<protein>
    <recommendedName>
        <fullName evidence="4">RRM domain-containing protein</fullName>
    </recommendedName>
</protein>
<dbReference type="SUPFAM" id="SSF54928">
    <property type="entry name" value="RNA-binding domain, RBD"/>
    <property type="match status" value="1"/>
</dbReference>
<sequence>MAPAKSKAQKMSLGNFLADESLGSWADEMEDMPLPSGMSCASGVASPATSSFGASRPSGGMSYGGGGYSDRIERGGYAVREPLDLPTQPPFTCHIGNLSFDATADDISDLFAGCGVTNVRIVEDKMTKAPKGFGYVEFETVEGLQKALDLSGTSLQGRTIRTSVAEPPKESRFEARDVDWTRRGPLPGPPERRVPDRASFGRSMDATSDAGSDRGGRRSNFEGDGKFRDFSNWERKGPLSPSAGAMREGGRPRDIEGPGSGFRRNSPGWGEGRSQDGSRPPRPERAPPAPTAADMDNQWRARMRPDQAAEPSNPPSPAASASRPKLNLAKRTVADAPTSPATGGDSKASPFGAARPIDTAAREREIEQKRQLAIRQKKENEEKTKAEKAEKAKQKTPGTDSNKDGVETPQGARNFEILRRAGGDDSGMPADEETAEETAAPAAPAAEEAQKESANGKSRAAEAPASTEDDGWSTVGTKQRNNRRGQAGRA</sequence>
<feature type="compositionally biased region" description="Basic and acidic residues" evidence="3">
    <location>
        <begin position="297"/>
        <end position="307"/>
    </location>
</feature>
<dbReference type="SMART" id="SM00360">
    <property type="entry name" value="RRM"/>
    <property type="match status" value="1"/>
</dbReference>
<dbReference type="Pfam" id="PF00076">
    <property type="entry name" value="RRM_1"/>
    <property type="match status" value="1"/>
</dbReference>